<evidence type="ECO:0000256" key="4">
    <source>
        <dbReference type="ARBA" id="ARBA00022723"/>
    </source>
</evidence>
<evidence type="ECO:0000256" key="5">
    <source>
        <dbReference type="ARBA" id="ARBA00022771"/>
    </source>
</evidence>
<evidence type="ECO:0000259" key="11">
    <source>
        <dbReference type="PROSITE" id="PS51292"/>
    </source>
</evidence>
<dbReference type="OrthoDB" id="273089at2759"/>
<sequence>MDCEAPTCRICYRRKATGQGPLIAPCSCRGLIGFAHKRCLETWLREKDTNQCDVCLQPISVRNKPMPIWYFFRDPKHRRDVVRMLVNALSCLGDVMVLSFAWTYASGFLGSVGWLTYLFILGVLLFQTVFWMMVEVIRIV</sequence>
<evidence type="ECO:0000256" key="2">
    <source>
        <dbReference type="ARBA" id="ARBA00022679"/>
    </source>
</evidence>
<dbReference type="GO" id="GO:0016567">
    <property type="term" value="P:protein ubiquitination"/>
    <property type="evidence" value="ECO:0007669"/>
    <property type="project" value="TreeGrafter"/>
</dbReference>
<feature type="transmembrane region" description="Helical" evidence="10">
    <location>
        <begin position="81"/>
        <end position="102"/>
    </location>
</feature>
<protein>
    <recommendedName>
        <fullName evidence="11">RING-CH-type domain-containing protein</fullName>
    </recommendedName>
</protein>
<evidence type="ECO:0000256" key="6">
    <source>
        <dbReference type="ARBA" id="ARBA00022786"/>
    </source>
</evidence>
<keyword evidence="3 10" id="KW-0812">Transmembrane</keyword>
<reference evidence="12" key="1">
    <citation type="journal article" date="2020" name="Cell">
        <title>Large-Scale Comparative Analyses of Tick Genomes Elucidate Their Genetic Diversity and Vector Capacities.</title>
        <authorList>
            <consortium name="Tick Genome and Microbiome Consortium (TIGMIC)"/>
            <person name="Jia N."/>
            <person name="Wang J."/>
            <person name="Shi W."/>
            <person name="Du L."/>
            <person name="Sun Y."/>
            <person name="Zhan W."/>
            <person name="Jiang J.F."/>
            <person name="Wang Q."/>
            <person name="Zhang B."/>
            <person name="Ji P."/>
            <person name="Bell-Sakyi L."/>
            <person name="Cui X.M."/>
            <person name="Yuan T.T."/>
            <person name="Jiang B.G."/>
            <person name="Yang W.F."/>
            <person name="Lam T.T."/>
            <person name="Chang Q.C."/>
            <person name="Ding S.J."/>
            <person name="Wang X.J."/>
            <person name="Zhu J.G."/>
            <person name="Ruan X.D."/>
            <person name="Zhao L."/>
            <person name="Wei J.T."/>
            <person name="Ye R.Z."/>
            <person name="Que T.C."/>
            <person name="Du C.H."/>
            <person name="Zhou Y.H."/>
            <person name="Cheng J.X."/>
            <person name="Dai P.F."/>
            <person name="Guo W.B."/>
            <person name="Han X.H."/>
            <person name="Huang E.J."/>
            <person name="Li L.F."/>
            <person name="Wei W."/>
            <person name="Gao Y.C."/>
            <person name="Liu J.Z."/>
            <person name="Shao H.Z."/>
            <person name="Wang X."/>
            <person name="Wang C.C."/>
            <person name="Yang T.C."/>
            <person name="Huo Q.B."/>
            <person name="Li W."/>
            <person name="Chen H.Y."/>
            <person name="Chen S.E."/>
            <person name="Zhou L.G."/>
            <person name="Ni X.B."/>
            <person name="Tian J.H."/>
            <person name="Sheng Y."/>
            <person name="Liu T."/>
            <person name="Pan Y.S."/>
            <person name="Xia L.Y."/>
            <person name="Li J."/>
            <person name="Zhao F."/>
            <person name="Cao W.C."/>
        </authorList>
    </citation>
    <scope>NUCLEOTIDE SEQUENCE</scope>
    <source>
        <strain evidence="12">Rsan-2018</strain>
    </source>
</reference>
<keyword evidence="2" id="KW-0808">Transferase</keyword>
<reference evidence="12" key="2">
    <citation type="submission" date="2021-09" db="EMBL/GenBank/DDBJ databases">
        <authorList>
            <person name="Jia N."/>
            <person name="Wang J."/>
            <person name="Shi W."/>
            <person name="Du L."/>
            <person name="Sun Y."/>
            <person name="Zhan W."/>
            <person name="Jiang J."/>
            <person name="Wang Q."/>
            <person name="Zhang B."/>
            <person name="Ji P."/>
            <person name="Sakyi L.B."/>
            <person name="Cui X."/>
            <person name="Yuan T."/>
            <person name="Jiang B."/>
            <person name="Yang W."/>
            <person name="Lam T.T.-Y."/>
            <person name="Chang Q."/>
            <person name="Ding S."/>
            <person name="Wang X."/>
            <person name="Zhu J."/>
            <person name="Ruan X."/>
            <person name="Zhao L."/>
            <person name="Wei J."/>
            <person name="Que T."/>
            <person name="Du C."/>
            <person name="Cheng J."/>
            <person name="Dai P."/>
            <person name="Han X."/>
            <person name="Huang E."/>
            <person name="Gao Y."/>
            <person name="Liu J."/>
            <person name="Shao H."/>
            <person name="Ye R."/>
            <person name="Li L."/>
            <person name="Wei W."/>
            <person name="Wang X."/>
            <person name="Wang C."/>
            <person name="Huo Q."/>
            <person name="Li W."/>
            <person name="Guo W."/>
            <person name="Chen H."/>
            <person name="Chen S."/>
            <person name="Zhou L."/>
            <person name="Zhou L."/>
            <person name="Ni X."/>
            <person name="Tian J."/>
            <person name="Zhou Y."/>
            <person name="Sheng Y."/>
            <person name="Liu T."/>
            <person name="Pan Y."/>
            <person name="Xia L."/>
            <person name="Li J."/>
            <person name="Zhao F."/>
            <person name="Cao W."/>
        </authorList>
    </citation>
    <scope>NUCLEOTIDE SEQUENCE</scope>
    <source>
        <strain evidence="12">Rsan-2018</strain>
        <tissue evidence="12">Larvae</tissue>
    </source>
</reference>
<comment type="subcellular location">
    <subcellularLocation>
        <location evidence="1">Membrane</location>
        <topology evidence="1">Multi-pass membrane protein</topology>
    </subcellularLocation>
</comment>
<evidence type="ECO:0000313" key="12">
    <source>
        <dbReference type="EMBL" id="KAH7955993.1"/>
    </source>
</evidence>
<dbReference type="InterPro" id="IPR011016">
    <property type="entry name" value="Znf_RING-CH"/>
</dbReference>
<dbReference type="VEuPathDB" id="VectorBase:RSAN_032164"/>
<accession>A0A9D4PUH1</accession>
<evidence type="ECO:0000256" key="7">
    <source>
        <dbReference type="ARBA" id="ARBA00022833"/>
    </source>
</evidence>
<evidence type="ECO:0000256" key="10">
    <source>
        <dbReference type="SAM" id="Phobius"/>
    </source>
</evidence>
<dbReference type="Gene3D" id="3.30.40.10">
    <property type="entry name" value="Zinc/RING finger domain, C3HC4 (zinc finger)"/>
    <property type="match status" value="1"/>
</dbReference>
<evidence type="ECO:0000256" key="3">
    <source>
        <dbReference type="ARBA" id="ARBA00022692"/>
    </source>
</evidence>
<keyword evidence="9 10" id="KW-0472">Membrane</keyword>
<keyword evidence="4" id="KW-0479">Metal-binding</keyword>
<evidence type="ECO:0000313" key="13">
    <source>
        <dbReference type="Proteomes" id="UP000821837"/>
    </source>
</evidence>
<dbReference type="EMBL" id="JABSTV010001250">
    <property type="protein sequence ID" value="KAH7955993.1"/>
    <property type="molecule type" value="Genomic_DNA"/>
</dbReference>
<dbReference type="AlphaFoldDB" id="A0A9D4PUH1"/>
<dbReference type="InterPro" id="IPR013083">
    <property type="entry name" value="Znf_RING/FYVE/PHD"/>
</dbReference>
<comment type="caution">
    <text evidence="12">The sequence shown here is derived from an EMBL/GenBank/DDBJ whole genome shotgun (WGS) entry which is preliminary data.</text>
</comment>
<dbReference type="PROSITE" id="PS51292">
    <property type="entry name" value="ZF_RING_CH"/>
    <property type="match status" value="1"/>
</dbReference>
<gene>
    <name evidence="12" type="ORF">HPB52_005381</name>
</gene>
<keyword evidence="6" id="KW-0833">Ubl conjugation pathway</keyword>
<evidence type="ECO:0000256" key="8">
    <source>
        <dbReference type="ARBA" id="ARBA00022989"/>
    </source>
</evidence>
<feature type="transmembrane region" description="Helical" evidence="10">
    <location>
        <begin position="114"/>
        <end position="134"/>
    </location>
</feature>
<dbReference type="OMA" id="WIMVECA"/>
<dbReference type="SMART" id="SM00744">
    <property type="entry name" value="RINGv"/>
    <property type="match status" value="1"/>
</dbReference>
<dbReference type="PANTHER" id="PTHR46065">
    <property type="entry name" value="E3 UBIQUITIN-PROTEIN LIGASE MARCH 2/3 FAMILY MEMBER"/>
    <property type="match status" value="1"/>
</dbReference>
<feature type="domain" description="RING-CH-type" evidence="11">
    <location>
        <begin position="1"/>
        <end position="62"/>
    </location>
</feature>
<dbReference type="PANTHER" id="PTHR46065:SF3">
    <property type="entry name" value="FI20425P1"/>
    <property type="match status" value="1"/>
</dbReference>
<dbReference type="SUPFAM" id="SSF57850">
    <property type="entry name" value="RING/U-box"/>
    <property type="match status" value="1"/>
</dbReference>
<keyword evidence="5" id="KW-0863">Zinc-finger</keyword>
<dbReference type="GO" id="GO:0004842">
    <property type="term" value="F:ubiquitin-protein transferase activity"/>
    <property type="evidence" value="ECO:0007669"/>
    <property type="project" value="TreeGrafter"/>
</dbReference>
<dbReference type="Proteomes" id="UP000821837">
    <property type="component" value="Unassembled WGS sequence"/>
</dbReference>
<evidence type="ECO:0000256" key="9">
    <source>
        <dbReference type="ARBA" id="ARBA00023136"/>
    </source>
</evidence>
<keyword evidence="7" id="KW-0862">Zinc</keyword>
<keyword evidence="8 10" id="KW-1133">Transmembrane helix</keyword>
<keyword evidence="13" id="KW-1185">Reference proteome</keyword>
<dbReference type="Pfam" id="PF12906">
    <property type="entry name" value="RINGv"/>
    <property type="match status" value="1"/>
</dbReference>
<dbReference type="GO" id="GO:0016020">
    <property type="term" value="C:membrane"/>
    <property type="evidence" value="ECO:0007669"/>
    <property type="project" value="UniProtKB-SubCell"/>
</dbReference>
<organism evidence="12 13">
    <name type="scientific">Rhipicephalus sanguineus</name>
    <name type="common">Brown dog tick</name>
    <name type="synonym">Ixodes sanguineus</name>
    <dbReference type="NCBI Taxonomy" id="34632"/>
    <lineage>
        <taxon>Eukaryota</taxon>
        <taxon>Metazoa</taxon>
        <taxon>Ecdysozoa</taxon>
        <taxon>Arthropoda</taxon>
        <taxon>Chelicerata</taxon>
        <taxon>Arachnida</taxon>
        <taxon>Acari</taxon>
        <taxon>Parasitiformes</taxon>
        <taxon>Ixodida</taxon>
        <taxon>Ixodoidea</taxon>
        <taxon>Ixodidae</taxon>
        <taxon>Rhipicephalinae</taxon>
        <taxon>Rhipicephalus</taxon>
        <taxon>Rhipicephalus</taxon>
    </lineage>
</organism>
<name>A0A9D4PUH1_RHISA</name>
<evidence type="ECO:0000256" key="1">
    <source>
        <dbReference type="ARBA" id="ARBA00004141"/>
    </source>
</evidence>
<proteinExistence type="predicted"/>
<dbReference type="GO" id="GO:0008270">
    <property type="term" value="F:zinc ion binding"/>
    <property type="evidence" value="ECO:0007669"/>
    <property type="project" value="UniProtKB-KW"/>
</dbReference>